<accession>A0A2K3K376</accession>
<reference evidence="1 2" key="2">
    <citation type="journal article" date="2017" name="Front. Plant Sci.">
        <title>Gene Classification and Mining of Molecular Markers Useful in Red Clover (Trifolium pratense) Breeding.</title>
        <authorList>
            <person name="Istvanek J."/>
            <person name="Dluhosova J."/>
            <person name="Dluhos P."/>
            <person name="Patkova L."/>
            <person name="Nedelnik J."/>
            <person name="Repkova J."/>
        </authorList>
    </citation>
    <scope>NUCLEOTIDE SEQUENCE [LARGE SCALE GENOMIC DNA]</scope>
    <source>
        <strain evidence="2">cv. Tatra</strain>
        <tissue evidence="1">Young leaves</tissue>
    </source>
</reference>
<dbReference type="AlphaFoldDB" id="A0A2K3K376"/>
<comment type="caution">
    <text evidence="1">The sequence shown here is derived from an EMBL/GenBank/DDBJ whole genome shotgun (WGS) entry which is preliminary data.</text>
</comment>
<feature type="non-terminal residue" evidence="1">
    <location>
        <position position="1"/>
    </location>
</feature>
<gene>
    <name evidence="1" type="ORF">L195_g060331</name>
</gene>
<proteinExistence type="predicted"/>
<reference evidence="1 2" key="1">
    <citation type="journal article" date="2014" name="Am. J. Bot.">
        <title>Genome assembly and annotation for red clover (Trifolium pratense; Fabaceae).</title>
        <authorList>
            <person name="Istvanek J."/>
            <person name="Jaros M."/>
            <person name="Krenek A."/>
            <person name="Repkova J."/>
        </authorList>
    </citation>
    <scope>NUCLEOTIDE SEQUENCE [LARGE SCALE GENOMIC DNA]</scope>
    <source>
        <strain evidence="2">cv. Tatra</strain>
        <tissue evidence="1">Young leaves</tissue>
    </source>
</reference>
<protein>
    <submittedName>
        <fullName evidence="1">Uncharacterized protein</fullName>
    </submittedName>
</protein>
<sequence>DLVQKALNEGRLKYVDKAKPPMKVDTDPLSTADATVVEVY</sequence>
<dbReference type="Proteomes" id="UP000236291">
    <property type="component" value="Unassembled WGS sequence"/>
</dbReference>
<evidence type="ECO:0000313" key="1">
    <source>
        <dbReference type="EMBL" id="PNX60739.1"/>
    </source>
</evidence>
<feature type="non-terminal residue" evidence="1">
    <location>
        <position position="40"/>
    </location>
</feature>
<evidence type="ECO:0000313" key="2">
    <source>
        <dbReference type="Proteomes" id="UP000236291"/>
    </source>
</evidence>
<dbReference type="EMBL" id="ASHM01138224">
    <property type="protein sequence ID" value="PNX60739.1"/>
    <property type="molecule type" value="Genomic_DNA"/>
</dbReference>
<organism evidence="1 2">
    <name type="scientific">Trifolium pratense</name>
    <name type="common">Red clover</name>
    <dbReference type="NCBI Taxonomy" id="57577"/>
    <lineage>
        <taxon>Eukaryota</taxon>
        <taxon>Viridiplantae</taxon>
        <taxon>Streptophyta</taxon>
        <taxon>Embryophyta</taxon>
        <taxon>Tracheophyta</taxon>
        <taxon>Spermatophyta</taxon>
        <taxon>Magnoliopsida</taxon>
        <taxon>eudicotyledons</taxon>
        <taxon>Gunneridae</taxon>
        <taxon>Pentapetalae</taxon>
        <taxon>rosids</taxon>
        <taxon>fabids</taxon>
        <taxon>Fabales</taxon>
        <taxon>Fabaceae</taxon>
        <taxon>Papilionoideae</taxon>
        <taxon>50 kb inversion clade</taxon>
        <taxon>NPAAA clade</taxon>
        <taxon>Hologalegina</taxon>
        <taxon>IRL clade</taxon>
        <taxon>Trifolieae</taxon>
        <taxon>Trifolium</taxon>
    </lineage>
</organism>
<name>A0A2K3K376_TRIPR</name>